<dbReference type="STRING" id="1288385.ERS137968_04760"/>
<evidence type="ECO:0000313" key="2">
    <source>
        <dbReference type="EMBL" id="CRY69608.1"/>
    </source>
</evidence>
<dbReference type="EMBL" id="CWJL01000073">
    <property type="protein sequence ID" value="CRY69608.1"/>
    <property type="molecule type" value="Genomic_DNA"/>
</dbReference>
<reference evidence="1" key="1">
    <citation type="submission" date="2015-03" db="EMBL/GenBank/DDBJ databases">
        <authorList>
            <person name="Murphy D."/>
        </authorList>
    </citation>
    <scope>NUCLEOTIDE SEQUENCE [LARGE SCALE GENOMIC DNA]</scope>
    <source>
        <strain evidence="1">A125KOH2</strain>
    </source>
</reference>
<dbReference type="RefSeq" id="WP_049615416.1">
    <property type="nucleotide sequence ID" value="NZ_CAWMMU010000073.1"/>
</dbReference>
<keyword evidence="3" id="KW-1185">Reference proteome</keyword>
<reference evidence="2 3" key="3">
    <citation type="submission" date="2015-03" db="EMBL/GenBank/DDBJ databases">
        <authorList>
            <consortium name="Pathogen Informatics"/>
            <person name="Murphy D."/>
        </authorList>
    </citation>
    <scope>NUCLEOTIDE SEQUENCE [LARGE SCALE GENOMIC DNA]</scope>
    <source>
        <strain evidence="3">type strain: CIP110230</strain>
        <strain evidence="2">Type strain: CIP110230</strain>
    </source>
</reference>
<accession>A0A0T9RKS2</accession>
<proteinExistence type="predicted"/>
<dbReference type="AlphaFoldDB" id="A0A0T9RKS2"/>
<reference evidence="4" key="2">
    <citation type="submission" date="2015-03" db="EMBL/GenBank/DDBJ databases">
        <authorList>
            <consortium name="Pathogen Informatics"/>
        </authorList>
    </citation>
    <scope>NUCLEOTIDE SEQUENCE [LARGE SCALE GENOMIC DNA]</scope>
    <source>
        <strain evidence="4">A125KOH2</strain>
    </source>
</reference>
<dbReference type="Proteomes" id="UP000044625">
    <property type="component" value="Unassembled WGS sequence"/>
</dbReference>
<sequence length="146" mass="16206">MTNTPFSELSRAFRARVVKTWIMSTEFSAAVGVEVLKDVGVKHDFVRRENPVLGSSLAGWAKDGHTPLWASQSALILLLENNWTPVSHEDWAGFSSIFIKIHRDAELGILLDSVPTSIDKDVAAGWLSAAIEEDARYRVSKKKVKI</sequence>
<evidence type="ECO:0000313" key="4">
    <source>
        <dbReference type="Proteomes" id="UP000045840"/>
    </source>
</evidence>
<dbReference type="OrthoDB" id="6507204at2"/>
<gene>
    <name evidence="1" type="ORF">ERS008529_04685</name>
    <name evidence="2" type="ORF">ERS137968_04760</name>
</gene>
<evidence type="ECO:0000313" key="3">
    <source>
        <dbReference type="Proteomes" id="UP000044625"/>
    </source>
</evidence>
<dbReference type="Proteomes" id="UP000045840">
    <property type="component" value="Unassembled WGS sequence"/>
</dbReference>
<name>A0A0T9RKS2_9GAMM</name>
<organism evidence="1 4">
    <name type="scientific">Yersinia pekkanenii</name>
    <dbReference type="NCBI Taxonomy" id="1288385"/>
    <lineage>
        <taxon>Bacteria</taxon>
        <taxon>Pseudomonadati</taxon>
        <taxon>Pseudomonadota</taxon>
        <taxon>Gammaproteobacteria</taxon>
        <taxon>Enterobacterales</taxon>
        <taxon>Yersiniaceae</taxon>
        <taxon>Yersinia</taxon>
    </lineage>
</organism>
<dbReference type="EMBL" id="CQAZ01000102">
    <property type="protein sequence ID" value="CNI68989.1"/>
    <property type="molecule type" value="Genomic_DNA"/>
</dbReference>
<protein>
    <submittedName>
        <fullName evidence="1">Uncharacterized protein</fullName>
    </submittedName>
</protein>
<evidence type="ECO:0000313" key="1">
    <source>
        <dbReference type="EMBL" id="CNI68989.1"/>
    </source>
</evidence>